<dbReference type="Pfam" id="PF13358">
    <property type="entry name" value="DDE_3"/>
    <property type="match status" value="1"/>
</dbReference>
<evidence type="ECO:0000313" key="3">
    <source>
        <dbReference type="Proteomes" id="UP000504638"/>
    </source>
</evidence>
<proteinExistence type="predicted"/>
<name>A0A6G1GC29_9PEZI</name>
<keyword evidence="3" id="KW-1185">Reference proteome</keyword>
<reference evidence="4" key="2">
    <citation type="submission" date="2020-04" db="EMBL/GenBank/DDBJ databases">
        <authorList>
            <consortium name="NCBI Genome Project"/>
        </authorList>
    </citation>
    <scope>NUCLEOTIDE SEQUENCE</scope>
    <source>
        <strain evidence="4">CBS 781.70</strain>
    </source>
</reference>
<reference evidence="2 4" key="1">
    <citation type="submission" date="2020-01" db="EMBL/GenBank/DDBJ databases">
        <authorList>
            <consortium name="DOE Joint Genome Institute"/>
            <person name="Haridas S."/>
            <person name="Albert R."/>
            <person name="Binder M."/>
            <person name="Bloem J."/>
            <person name="Labutti K."/>
            <person name="Salamov A."/>
            <person name="Andreopoulos B."/>
            <person name="Baker S.E."/>
            <person name="Barry K."/>
            <person name="Bills G."/>
            <person name="Bluhm B.H."/>
            <person name="Cannon C."/>
            <person name="Castanera R."/>
            <person name="Culley D.E."/>
            <person name="Daum C."/>
            <person name="Ezra D."/>
            <person name="Gonzalez J.B."/>
            <person name="Henrissat B."/>
            <person name="Kuo A."/>
            <person name="Liang C."/>
            <person name="Lipzen A."/>
            <person name="Lutzoni F."/>
            <person name="Magnuson J."/>
            <person name="Mondo S."/>
            <person name="Nolan M."/>
            <person name="Ohm R."/>
            <person name="Pangilinan J."/>
            <person name="Park H.-J."/>
            <person name="Ramirez L."/>
            <person name="Alfaro M."/>
            <person name="Sun H."/>
            <person name="Tritt A."/>
            <person name="Yoshinaga Y."/>
            <person name="Zwiers L.-H."/>
            <person name="Turgeon B.G."/>
            <person name="Goodwin S.B."/>
            <person name="Spatafora J.W."/>
            <person name="Crous P.W."/>
            <person name="Grigoriev I.V."/>
        </authorList>
    </citation>
    <scope>NUCLEOTIDE SEQUENCE</scope>
    <source>
        <strain evidence="2 4">CBS 781.70</strain>
    </source>
</reference>
<gene>
    <name evidence="2 4" type="ORF">P152DRAFT_390625</name>
</gene>
<reference evidence="4" key="3">
    <citation type="submission" date="2025-04" db="UniProtKB">
        <authorList>
            <consortium name="RefSeq"/>
        </authorList>
    </citation>
    <scope>IDENTIFICATION</scope>
    <source>
        <strain evidence="4">CBS 781.70</strain>
    </source>
</reference>
<dbReference type="RefSeq" id="XP_033537173.1">
    <property type="nucleotide sequence ID" value="XM_033676050.1"/>
</dbReference>
<dbReference type="Proteomes" id="UP000504638">
    <property type="component" value="Unplaced"/>
</dbReference>
<dbReference type="PANTHER" id="PTHR46564:SF1">
    <property type="entry name" value="TRANSPOSASE"/>
    <property type="match status" value="1"/>
</dbReference>
<protein>
    <recommendedName>
        <fullName evidence="1">Tc1-like transposase DDE domain-containing protein</fullName>
    </recommendedName>
</protein>
<dbReference type="OrthoDB" id="5386133at2759"/>
<feature type="domain" description="Tc1-like transposase DDE" evidence="1">
    <location>
        <begin position="9"/>
        <end position="105"/>
    </location>
</feature>
<dbReference type="InterPro" id="IPR038717">
    <property type="entry name" value="Tc1-like_DDE_dom"/>
</dbReference>
<dbReference type="EMBL" id="ML975151">
    <property type="protein sequence ID" value="KAF1815542.1"/>
    <property type="molecule type" value="Genomic_DNA"/>
</dbReference>
<dbReference type="GeneID" id="54416620"/>
<organism evidence="2">
    <name type="scientific">Eremomyces bilateralis CBS 781.70</name>
    <dbReference type="NCBI Taxonomy" id="1392243"/>
    <lineage>
        <taxon>Eukaryota</taxon>
        <taxon>Fungi</taxon>
        <taxon>Dikarya</taxon>
        <taxon>Ascomycota</taxon>
        <taxon>Pezizomycotina</taxon>
        <taxon>Dothideomycetes</taxon>
        <taxon>Dothideomycetes incertae sedis</taxon>
        <taxon>Eremomycetales</taxon>
        <taxon>Eremomycetaceae</taxon>
        <taxon>Eremomyces</taxon>
    </lineage>
</organism>
<sequence length="112" mass="12971">MPDYPVDWLVFVDESACSERTLLRKYGYSPRSTPAIDVQWLRRIERWSLLPAYDSNGYLEDPLIVKAAVDGEIFKEWLQECVLLKMNPFPGPRSILIMDNRSTHRITVGLLS</sequence>
<evidence type="ECO:0000259" key="1">
    <source>
        <dbReference type="Pfam" id="PF13358"/>
    </source>
</evidence>
<dbReference type="PANTHER" id="PTHR46564">
    <property type="entry name" value="TRANSPOSASE"/>
    <property type="match status" value="1"/>
</dbReference>
<dbReference type="AlphaFoldDB" id="A0A6G1GC29"/>
<accession>A0A6G1GC29</accession>
<evidence type="ECO:0000313" key="4">
    <source>
        <dbReference type="RefSeq" id="XP_033537173.1"/>
    </source>
</evidence>
<evidence type="ECO:0000313" key="2">
    <source>
        <dbReference type="EMBL" id="KAF1815542.1"/>
    </source>
</evidence>